<evidence type="ECO:0000256" key="1">
    <source>
        <dbReference type="SAM" id="MobiDB-lite"/>
    </source>
</evidence>
<protein>
    <submittedName>
        <fullName evidence="2">Uncharacterized protein</fullName>
    </submittedName>
</protein>
<dbReference type="EMBL" id="UINC01129973">
    <property type="protein sequence ID" value="SVD10736.1"/>
    <property type="molecule type" value="Genomic_DNA"/>
</dbReference>
<gene>
    <name evidence="2" type="ORF">METZ01_LOCUS363590</name>
</gene>
<organism evidence="2">
    <name type="scientific">marine metagenome</name>
    <dbReference type="NCBI Taxonomy" id="408172"/>
    <lineage>
        <taxon>unclassified sequences</taxon>
        <taxon>metagenomes</taxon>
        <taxon>ecological metagenomes</taxon>
    </lineage>
</organism>
<name>A0A382SLK6_9ZZZZ</name>
<evidence type="ECO:0000313" key="2">
    <source>
        <dbReference type="EMBL" id="SVD10736.1"/>
    </source>
</evidence>
<proteinExistence type="predicted"/>
<sequence length="137" mass="14869">MPMGPDPNPNTASAIGPATMARLEHGPLETRRRPEGIWGQNGWGGASLRRPPGVLAAPSAPSHRPWATGAGGRALSQAHPRKLTRRGASPPNHLPTTLDRVDRPRARIDSRSPIDSFMNRARESSMHESKRVILRKG</sequence>
<accession>A0A382SLK6</accession>
<reference evidence="2" key="1">
    <citation type="submission" date="2018-05" db="EMBL/GenBank/DDBJ databases">
        <authorList>
            <person name="Lanie J.A."/>
            <person name="Ng W.-L."/>
            <person name="Kazmierczak K.M."/>
            <person name="Andrzejewski T.M."/>
            <person name="Davidsen T.M."/>
            <person name="Wayne K.J."/>
            <person name="Tettelin H."/>
            <person name="Glass J.I."/>
            <person name="Rusch D."/>
            <person name="Podicherti R."/>
            <person name="Tsui H.-C.T."/>
            <person name="Winkler M.E."/>
        </authorList>
    </citation>
    <scope>NUCLEOTIDE SEQUENCE</scope>
</reference>
<dbReference type="AlphaFoldDB" id="A0A382SLK6"/>
<feature type="region of interest" description="Disordered" evidence="1">
    <location>
        <begin position="1"/>
        <end position="100"/>
    </location>
</feature>
<feature type="compositionally biased region" description="Basic and acidic residues" evidence="1">
    <location>
        <begin position="22"/>
        <end position="35"/>
    </location>
</feature>